<dbReference type="InterPro" id="IPR010982">
    <property type="entry name" value="Lambda_DNA-bd_dom_sf"/>
</dbReference>
<dbReference type="Pfam" id="PF01381">
    <property type="entry name" value="HTH_3"/>
    <property type="match status" value="1"/>
</dbReference>
<dbReference type="GO" id="GO:0003677">
    <property type="term" value="F:DNA binding"/>
    <property type="evidence" value="ECO:0007669"/>
    <property type="project" value="InterPro"/>
</dbReference>
<dbReference type="RefSeq" id="WP_045759742.1">
    <property type="nucleotide sequence ID" value="NZ_CAXSNQ010000019.1"/>
</dbReference>
<comment type="caution">
    <text evidence="1">The sequence shown here is derived from an EMBL/GenBank/DDBJ whole genome shotgun (WGS) entry which is preliminary data.</text>
</comment>
<dbReference type="PANTHER" id="PTHR37038:SF12">
    <property type="entry name" value="TRANSCRIPTIONAL REGULATOR"/>
    <property type="match status" value="1"/>
</dbReference>
<accession>A0A0F3H5Q2</accession>
<gene>
    <name evidence="1" type="ORF">GMC75_01420</name>
</gene>
<protein>
    <submittedName>
        <fullName evidence="1">Helix-turn-helix domain-containing protein</fullName>
    </submittedName>
</protein>
<dbReference type="PROSITE" id="PS50943">
    <property type="entry name" value="HTH_CROC1"/>
    <property type="match status" value="1"/>
</dbReference>
<reference evidence="1 2" key="1">
    <citation type="journal article" date="2019" name="Nat. Med.">
        <title>A library of human gut bacterial isolates paired with longitudinal multiomics data enables mechanistic microbiome research.</title>
        <authorList>
            <person name="Poyet M."/>
            <person name="Groussin M."/>
            <person name="Gibbons S.M."/>
            <person name="Avila-Pacheco J."/>
            <person name="Jiang X."/>
            <person name="Kearney S.M."/>
            <person name="Perrotta A.R."/>
            <person name="Berdy B."/>
            <person name="Zhao S."/>
            <person name="Lieberman T.D."/>
            <person name="Swanson P.K."/>
            <person name="Smith M."/>
            <person name="Roesemann S."/>
            <person name="Alexander J.E."/>
            <person name="Rich S.A."/>
            <person name="Livny J."/>
            <person name="Vlamakis H."/>
            <person name="Clish C."/>
            <person name="Bullock K."/>
            <person name="Deik A."/>
            <person name="Scott J."/>
            <person name="Pierce K.A."/>
            <person name="Xavier R.J."/>
            <person name="Alm E.J."/>
        </authorList>
    </citation>
    <scope>NUCLEOTIDE SEQUENCE [LARGE SCALE GENOMIC DNA]</scope>
    <source>
        <strain evidence="1 2">BIOML-A18</strain>
    </source>
</reference>
<dbReference type="Proteomes" id="UP000430295">
    <property type="component" value="Unassembled WGS sequence"/>
</dbReference>
<dbReference type="InterPro" id="IPR001387">
    <property type="entry name" value="Cro/C1-type_HTH"/>
</dbReference>
<dbReference type="InterPro" id="IPR010057">
    <property type="entry name" value="Transcription_activator_Rgg_C"/>
</dbReference>
<dbReference type="SMART" id="SM00530">
    <property type="entry name" value="HTH_XRE"/>
    <property type="match status" value="1"/>
</dbReference>
<sequence>MHIDRKIQLGELYKELRIARGLKQKDVARKGLSIAQLSKFENGQTMLSADKLLIAIESIHMTFEEFGHKLNNYELPKDIILGKKISTLFLKQDIKGLEYLLTEVLQSEETDQYQRIQSFIIENAIHSLDQNYEINIEDRKVLVDYLFSIESWTWFELYVFGNTMTLISDEDLLFFGDQLAERTKDYNFLKHNLSSLKLTYINLIGELILRKIDTQVPLFILELEKLLFPYDMLEIMLLKFLKLVNGYLKSKNSKKEIKQFIESLRVVGDSQLINILEVKLDQFGIHIN</sequence>
<proteinExistence type="predicted"/>
<dbReference type="CDD" id="cd00093">
    <property type="entry name" value="HTH_XRE"/>
    <property type="match status" value="1"/>
</dbReference>
<evidence type="ECO:0000313" key="2">
    <source>
        <dbReference type="Proteomes" id="UP000430295"/>
    </source>
</evidence>
<dbReference type="InterPro" id="IPR053163">
    <property type="entry name" value="HTH-type_regulator_Rgg"/>
</dbReference>
<name>A0A0F3H5Q2_STRPA</name>
<dbReference type="Pfam" id="PF21259">
    <property type="entry name" value="Rgg_C"/>
    <property type="match status" value="1"/>
</dbReference>
<dbReference type="EMBL" id="WMYS01000001">
    <property type="protein sequence ID" value="MTR40377.1"/>
    <property type="molecule type" value="Genomic_DNA"/>
</dbReference>
<dbReference type="SUPFAM" id="SSF47413">
    <property type="entry name" value="lambda repressor-like DNA-binding domains"/>
    <property type="match status" value="1"/>
</dbReference>
<dbReference type="PANTHER" id="PTHR37038">
    <property type="entry name" value="TRANSCRIPTIONAL REGULATOR-RELATED"/>
    <property type="match status" value="1"/>
</dbReference>
<organism evidence="1 2">
    <name type="scientific">Streptococcus parasanguinis</name>
    <dbReference type="NCBI Taxonomy" id="1318"/>
    <lineage>
        <taxon>Bacteria</taxon>
        <taxon>Bacillati</taxon>
        <taxon>Bacillota</taxon>
        <taxon>Bacilli</taxon>
        <taxon>Lactobacillales</taxon>
        <taxon>Streptococcaceae</taxon>
        <taxon>Streptococcus</taxon>
    </lineage>
</organism>
<dbReference type="AlphaFoldDB" id="A0A0F3H5Q2"/>
<dbReference type="InterPro" id="IPR011990">
    <property type="entry name" value="TPR-like_helical_dom_sf"/>
</dbReference>
<dbReference type="NCBIfam" id="TIGR01716">
    <property type="entry name" value="RGG_Cterm"/>
    <property type="match status" value="1"/>
</dbReference>
<evidence type="ECO:0000313" key="1">
    <source>
        <dbReference type="EMBL" id="MTR40377.1"/>
    </source>
</evidence>
<dbReference type="Gene3D" id="1.25.40.10">
    <property type="entry name" value="Tetratricopeptide repeat domain"/>
    <property type="match status" value="1"/>
</dbReference>